<evidence type="ECO:0000313" key="2">
    <source>
        <dbReference type="Proteomes" id="UP000823485"/>
    </source>
</evidence>
<name>A0ABS2R1Z2_9BACI</name>
<sequence>MPQQINELQKISKALTSSYEILQKESVPDLATKSLQDAEQSFTKALHYVLSNNGCLRAK</sequence>
<gene>
    <name evidence="1" type="ORF">JOC94_000563</name>
</gene>
<protein>
    <submittedName>
        <fullName evidence="1">Uncharacterized protein</fullName>
    </submittedName>
</protein>
<dbReference type="Proteomes" id="UP000823485">
    <property type="component" value="Unassembled WGS sequence"/>
</dbReference>
<reference evidence="1 2" key="1">
    <citation type="submission" date="2021-01" db="EMBL/GenBank/DDBJ databases">
        <title>Genomic Encyclopedia of Type Strains, Phase IV (KMG-IV): sequencing the most valuable type-strain genomes for metagenomic binning, comparative biology and taxonomic classification.</title>
        <authorList>
            <person name="Goeker M."/>
        </authorList>
    </citation>
    <scope>NUCLEOTIDE SEQUENCE [LARGE SCALE GENOMIC DNA]</scope>
    <source>
        <strain evidence="1 2">DSM 105453</strain>
    </source>
</reference>
<organism evidence="1 2">
    <name type="scientific">Siminovitchia thermophila</name>
    <dbReference type="NCBI Taxonomy" id="1245522"/>
    <lineage>
        <taxon>Bacteria</taxon>
        <taxon>Bacillati</taxon>
        <taxon>Bacillota</taxon>
        <taxon>Bacilli</taxon>
        <taxon>Bacillales</taxon>
        <taxon>Bacillaceae</taxon>
        <taxon>Siminovitchia</taxon>
    </lineage>
</organism>
<proteinExistence type="predicted"/>
<dbReference type="RefSeq" id="WP_077113348.1">
    <property type="nucleotide sequence ID" value="NZ_JAFBFH010000003.1"/>
</dbReference>
<comment type="caution">
    <text evidence="1">The sequence shown here is derived from an EMBL/GenBank/DDBJ whole genome shotgun (WGS) entry which is preliminary data.</text>
</comment>
<accession>A0ABS2R1Z2</accession>
<dbReference type="EMBL" id="JAFBFH010000003">
    <property type="protein sequence ID" value="MBM7713594.1"/>
    <property type="molecule type" value="Genomic_DNA"/>
</dbReference>
<evidence type="ECO:0000313" key="1">
    <source>
        <dbReference type="EMBL" id="MBM7713594.1"/>
    </source>
</evidence>
<keyword evidence="2" id="KW-1185">Reference proteome</keyword>